<gene>
    <name evidence="5" type="ORF">M6B38_367830</name>
</gene>
<dbReference type="GO" id="GO:0005634">
    <property type="term" value="C:nucleus"/>
    <property type="evidence" value="ECO:0007669"/>
    <property type="project" value="TreeGrafter"/>
</dbReference>
<dbReference type="SMART" id="SM00490">
    <property type="entry name" value="HELICc"/>
    <property type="match status" value="1"/>
</dbReference>
<dbReference type="PANTHER" id="PTHR47957:SF3">
    <property type="entry name" value="ATP-DEPENDENT HELICASE HRQ1"/>
    <property type="match status" value="1"/>
</dbReference>
<dbReference type="InterPro" id="IPR014001">
    <property type="entry name" value="Helicase_ATP-bd"/>
</dbReference>
<dbReference type="EMBL" id="JANAVB010020400">
    <property type="protein sequence ID" value="KAJ6827139.1"/>
    <property type="molecule type" value="Genomic_DNA"/>
</dbReference>
<evidence type="ECO:0000259" key="3">
    <source>
        <dbReference type="PROSITE" id="PS51192"/>
    </source>
</evidence>
<dbReference type="Pfam" id="PF00270">
    <property type="entry name" value="DEAD"/>
    <property type="match status" value="1"/>
</dbReference>
<evidence type="ECO:0000313" key="5">
    <source>
        <dbReference type="EMBL" id="KAJ6827139.1"/>
    </source>
</evidence>
<dbReference type="SMART" id="SM00487">
    <property type="entry name" value="DEXDc"/>
    <property type="match status" value="1"/>
</dbReference>
<proteinExistence type="predicted"/>
<evidence type="ECO:0000256" key="1">
    <source>
        <dbReference type="ARBA" id="ARBA00022741"/>
    </source>
</evidence>
<reference evidence="5" key="2">
    <citation type="submission" date="2023-04" db="EMBL/GenBank/DDBJ databases">
        <authorList>
            <person name="Bruccoleri R.E."/>
            <person name="Oakeley E.J."/>
            <person name="Faust A.-M."/>
            <person name="Dessus-Babus S."/>
            <person name="Altorfer M."/>
            <person name="Burckhardt D."/>
            <person name="Oertli M."/>
            <person name="Naumann U."/>
            <person name="Petersen F."/>
            <person name="Wong J."/>
        </authorList>
    </citation>
    <scope>NUCLEOTIDE SEQUENCE</scope>
    <source>
        <strain evidence="5">GSM-AAB239-AS_SAM_17_03QT</strain>
        <tissue evidence="5">Leaf</tissue>
    </source>
</reference>
<evidence type="ECO:0000259" key="4">
    <source>
        <dbReference type="PROSITE" id="PS51194"/>
    </source>
</evidence>
<accession>A0AAX6GEN8</accession>
<dbReference type="InterPro" id="IPR011545">
    <property type="entry name" value="DEAD/DEAH_box_helicase_dom"/>
</dbReference>
<feature type="domain" description="Helicase ATP-binding" evidence="3">
    <location>
        <begin position="465"/>
        <end position="646"/>
    </location>
</feature>
<dbReference type="GO" id="GO:0043138">
    <property type="term" value="F:3'-5' DNA helicase activity"/>
    <property type="evidence" value="ECO:0007669"/>
    <property type="project" value="TreeGrafter"/>
</dbReference>
<keyword evidence="1" id="KW-0547">Nucleotide-binding</keyword>
<evidence type="ECO:0000256" key="2">
    <source>
        <dbReference type="ARBA" id="ARBA00022840"/>
    </source>
</evidence>
<dbReference type="PANTHER" id="PTHR47957">
    <property type="entry name" value="ATP-DEPENDENT HELICASE HRQ1"/>
    <property type="match status" value="1"/>
</dbReference>
<name>A0AAX6GEN8_IRIPA</name>
<dbReference type="GO" id="GO:0006289">
    <property type="term" value="P:nucleotide-excision repair"/>
    <property type="evidence" value="ECO:0007669"/>
    <property type="project" value="TreeGrafter"/>
</dbReference>
<dbReference type="InterPro" id="IPR001650">
    <property type="entry name" value="Helicase_C-like"/>
</dbReference>
<dbReference type="Pfam" id="PF22982">
    <property type="entry name" value="WHD_HRQ1"/>
    <property type="match status" value="1"/>
</dbReference>
<dbReference type="PROSITE" id="PS51192">
    <property type="entry name" value="HELICASE_ATP_BIND_1"/>
    <property type="match status" value="1"/>
</dbReference>
<dbReference type="CDD" id="cd17039">
    <property type="entry name" value="Ubl_ubiquitin_like"/>
    <property type="match status" value="1"/>
</dbReference>
<protein>
    <submittedName>
        <fullName evidence="5">Uncharacterized protein</fullName>
    </submittedName>
</protein>
<dbReference type="Proteomes" id="UP001140949">
    <property type="component" value="Unassembled WGS sequence"/>
</dbReference>
<evidence type="ECO:0000313" key="6">
    <source>
        <dbReference type="Proteomes" id="UP001140949"/>
    </source>
</evidence>
<dbReference type="GO" id="GO:0036297">
    <property type="term" value="P:interstrand cross-link repair"/>
    <property type="evidence" value="ECO:0007669"/>
    <property type="project" value="TreeGrafter"/>
</dbReference>
<dbReference type="Pfam" id="PF00271">
    <property type="entry name" value="Helicase_C"/>
    <property type="match status" value="1"/>
</dbReference>
<reference evidence="5" key="1">
    <citation type="journal article" date="2023" name="GigaByte">
        <title>Genome assembly of the bearded iris, Iris pallida Lam.</title>
        <authorList>
            <person name="Bruccoleri R.E."/>
            <person name="Oakeley E.J."/>
            <person name="Faust A.M.E."/>
            <person name="Altorfer M."/>
            <person name="Dessus-Babus S."/>
            <person name="Burckhardt D."/>
            <person name="Oertli M."/>
            <person name="Naumann U."/>
            <person name="Petersen F."/>
            <person name="Wong J."/>
        </authorList>
    </citation>
    <scope>NUCLEOTIDE SEQUENCE</scope>
    <source>
        <strain evidence="5">GSM-AAB239-AS_SAM_17_03QT</strain>
    </source>
</reference>
<feature type="domain" description="Helicase C-terminal" evidence="4">
    <location>
        <begin position="702"/>
        <end position="858"/>
    </location>
</feature>
<dbReference type="InterPro" id="IPR055227">
    <property type="entry name" value="HRQ1_WHD"/>
</dbReference>
<sequence>MEKEIEVRNLEGESIKFMIPPKFSTADLKRNLRESFLPAQKSPNFHLFFKGCKLSLDSQIEPHQIKNGEFIVLVPFIKKTQQTSAKLDPSEEMVASSECCQDSLRSPAADSAWLDMMNDLSSLSDIAPPNCSSDKLNNEKEHVSMRDYSMKFSSSSNKHKRKASSNPILHDIFYYGPKDVFHHDTSFKISQFVDSINCLTNSSTGVCLLLEEFVKTPDKDRCACPLWLKKLLKSFNLLNIFYAFFQMQNKGLTWNVIEEALKHSCSFGLDDVYISDVKNLSVLCPKVIIHGKHENMVVKPGSAIIIDTSSDQCESTKRRPAKQRTSTIVIALEKRWVAFKTHVGTLIKSSMERRLMSGSTTMLSLEDLFTSLKDGASASENSEAKMEKSRALALRCHEQTHLEPTEMVDHLRKGLGRDGQIVHVEDIGAKQAIYVDVPSDLSDRSKTALEGLAITRLYSHQADAIQASLLGKNVIVATSTSSGKSLCYNLPVLEALSEDLLACALYIFPTKALAQDQLRALSDLTAGLDVGLTIGVYDGDTSQEDRTWFRDNARLLITNPDMLHMSILPYHAKFERVLSNLRFIVIDETHVYKGAFGCHVALILRRLRRICSLVYGSDPSFIFSTATSANPQEHAMELANLRTLELVQNDGSPCGQKYFLLWNPPLRSGSNLSSRNGKKSVDRELCTRRSSPIMEASRLFAELIQHGLRCIAFCKTRKLSELVLCYTREILQETAPNLVDSICVYRGGYTPQDRRRIETDFFGGRLRGVAATNALELGIDVGRIDATLHLGFPGSVSSLWQQAGRSGRRLRPSLAIYVAFEGPLDQYFMKFPHKLFKRPVEHCQVDGQNQKVLEQHISCAALELPLCSQYDEKFFGPSLESAIMSLKSKGCLVTSSFCASSTKMWSYIGPGERPSIEFSIRATETEKYKVIDQLTNKVLEEIEESKAFFQVYEGAVYMHQGFTYLVKSLDLSEKVALCQKADLKYFTKTRDYTNIYVIGGKLAYQPVKSSEHEDARTTAQVNDCKVTTKWFGFHRISKSTNQIYDTVELYLPEFSYESQAVWIRVPLSIKSAVEMQERSFRAGLHAASHALLNVVPLYVMCNASDMSTECANPHETRKFPERLLLYDKHPGGIGITTQIQMLFRELLTAALELVSTCSCSSLVGCPNCVQALLCSEYNEVLDKKAAIIILEGVIESENTLLRKSREVL</sequence>
<dbReference type="CDD" id="cd18797">
    <property type="entry name" value="SF2_C_Hrq"/>
    <property type="match status" value="1"/>
</dbReference>
<dbReference type="GO" id="GO:0003676">
    <property type="term" value="F:nucleic acid binding"/>
    <property type="evidence" value="ECO:0007669"/>
    <property type="project" value="InterPro"/>
</dbReference>
<keyword evidence="2" id="KW-0067">ATP-binding</keyword>
<keyword evidence="6" id="KW-1185">Reference proteome</keyword>
<dbReference type="SUPFAM" id="SSF52540">
    <property type="entry name" value="P-loop containing nucleoside triphosphate hydrolases"/>
    <property type="match status" value="1"/>
</dbReference>
<dbReference type="InterPro" id="IPR027417">
    <property type="entry name" value="P-loop_NTPase"/>
</dbReference>
<dbReference type="AlphaFoldDB" id="A0AAX6GEN8"/>
<dbReference type="CDD" id="cd17923">
    <property type="entry name" value="DEXHc_Hrq1-like"/>
    <property type="match status" value="1"/>
</dbReference>
<dbReference type="InterPro" id="IPR018973">
    <property type="entry name" value="MZB"/>
</dbReference>
<comment type="caution">
    <text evidence="5">The sequence shown here is derived from an EMBL/GenBank/DDBJ whole genome shotgun (WGS) entry which is preliminary data.</text>
</comment>
<dbReference type="Pfam" id="PF09369">
    <property type="entry name" value="MZB"/>
    <property type="match status" value="1"/>
</dbReference>
<dbReference type="Gene3D" id="3.40.50.300">
    <property type="entry name" value="P-loop containing nucleotide triphosphate hydrolases"/>
    <property type="match status" value="2"/>
</dbReference>
<dbReference type="GO" id="GO:0005524">
    <property type="term" value="F:ATP binding"/>
    <property type="evidence" value="ECO:0007669"/>
    <property type="project" value="UniProtKB-KW"/>
</dbReference>
<organism evidence="5 6">
    <name type="scientific">Iris pallida</name>
    <name type="common">Sweet iris</name>
    <dbReference type="NCBI Taxonomy" id="29817"/>
    <lineage>
        <taxon>Eukaryota</taxon>
        <taxon>Viridiplantae</taxon>
        <taxon>Streptophyta</taxon>
        <taxon>Embryophyta</taxon>
        <taxon>Tracheophyta</taxon>
        <taxon>Spermatophyta</taxon>
        <taxon>Magnoliopsida</taxon>
        <taxon>Liliopsida</taxon>
        <taxon>Asparagales</taxon>
        <taxon>Iridaceae</taxon>
        <taxon>Iridoideae</taxon>
        <taxon>Irideae</taxon>
        <taxon>Iris</taxon>
    </lineage>
</organism>
<dbReference type="PROSITE" id="PS51194">
    <property type="entry name" value="HELICASE_CTER"/>
    <property type="match status" value="1"/>
</dbReference>